<dbReference type="AlphaFoldDB" id="A0A0R0CF01"/>
<dbReference type="PATRIC" id="fig|405446.3.peg.2956"/>
<organism evidence="2 3">
    <name type="scientific">Stenotrophomonas terrae</name>
    <dbReference type="NCBI Taxonomy" id="405446"/>
    <lineage>
        <taxon>Bacteria</taxon>
        <taxon>Pseudomonadati</taxon>
        <taxon>Pseudomonadota</taxon>
        <taxon>Gammaproteobacteria</taxon>
        <taxon>Lysobacterales</taxon>
        <taxon>Lysobacteraceae</taxon>
        <taxon>Stenotrophomonas</taxon>
    </lineage>
</organism>
<evidence type="ECO:0000313" key="2">
    <source>
        <dbReference type="EMBL" id="KRG65042.1"/>
    </source>
</evidence>
<dbReference type="EMBL" id="LDJJ01000057">
    <property type="protein sequence ID" value="KRG65042.1"/>
    <property type="molecule type" value="Genomic_DNA"/>
</dbReference>
<accession>A0A0R0CF01</accession>
<protein>
    <submittedName>
        <fullName evidence="2">Uncharacterized protein</fullName>
    </submittedName>
</protein>
<keyword evidence="3" id="KW-1185">Reference proteome</keyword>
<evidence type="ECO:0000313" key="3">
    <source>
        <dbReference type="Proteomes" id="UP000051863"/>
    </source>
</evidence>
<name>A0A0R0CF01_9GAMM</name>
<dbReference type="OrthoDB" id="8610174at2"/>
<feature type="signal peptide" evidence="1">
    <location>
        <begin position="1"/>
        <end position="20"/>
    </location>
</feature>
<sequence length="317" mass="34356">MQIRLLSLALLALACADARAVEDLAPQEAAATVERPARIRLFGQNGVGLTMYTNARCKDEYDEEVEASGSIGHYFKAMVRKKPENVTIGMPETADTRNLATRDKLWASPYYAEHPLVPGQPVMLKANIANGSGWTCNRGRGIEASFVPESGADYEGDMIRDFEGGSCGIALRRIAPDGTTTPVISRMMAPKCEAEPAPTPSLMVMLMDPDNLQYRLAEGGAGIDELDNDEDSIEDLEEMIAEAPIAPGVPVCIVASDETNSSEFGKALPALLEKRGVQAQVTRVDAKALTAEWNLTEQRPLSFALAEYYCRSIAGQR</sequence>
<dbReference type="RefSeq" id="WP_057629779.1">
    <property type="nucleotide sequence ID" value="NZ_LDJJ01000057.1"/>
</dbReference>
<dbReference type="Proteomes" id="UP000051863">
    <property type="component" value="Unassembled WGS sequence"/>
</dbReference>
<feature type="chain" id="PRO_5006393938" evidence="1">
    <location>
        <begin position="21"/>
        <end position="317"/>
    </location>
</feature>
<evidence type="ECO:0000256" key="1">
    <source>
        <dbReference type="SAM" id="SignalP"/>
    </source>
</evidence>
<gene>
    <name evidence="2" type="ORF">ABB27_15995</name>
</gene>
<keyword evidence="1" id="KW-0732">Signal</keyword>
<dbReference type="PROSITE" id="PS51257">
    <property type="entry name" value="PROKAR_LIPOPROTEIN"/>
    <property type="match status" value="1"/>
</dbReference>
<reference evidence="2 3" key="1">
    <citation type="submission" date="2015-05" db="EMBL/GenBank/DDBJ databases">
        <title>Genome sequencing and analysis of members of genus Stenotrophomonas.</title>
        <authorList>
            <person name="Patil P.P."/>
            <person name="Midha S."/>
            <person name="Patil P.B."/>
        </authorList>
    </citation>
    <scope>NUCLEOTIDE SEQUENCE [LARGE SCALE GENOMIC DNA]</scope>
    <source>
        <strain evidence="2 3">DSM 18941</strain>
    </source>
</reference>
<proteinExistence type="predicted"/>
<comment type="caution">
    <text evidence="2">The sequence shown here is derived from an EMBL/GenBank/DDBJ whole genome shotgun (WGS) entry which is preliminary data.</text>
</comment>